<gene>
    <name evidence="3" type="ORF">B5J99_14755</name>
</gene>
<feature type="chain" id="PRO_5045587355" evidence="2">
    <location>
        <begin position="22"/>
        <end position="176"/>
    </location>
</feature>
<dbReference type="EMBL" id="CP020083">
    <property type="protein sequence ID" value="ASR52563.1"/>
    <property type="molecule type" value="Genomic_DNA"/>
</dbReference>
<feature type="signal peptide" evidence="2">
    <location>
        <begin position="1"/>
        <end position="21"/>
    </location>
</feature>
<evidence type="ECO:0000256" key="2">
    <source>
        <dbReference type="SAM" id="SignalP"/>
    </source>
</evidence>
<feature type="region of interest" description="Disordered" evidence="1">
    <location>
        <begin position="156"/>
        <end position="176"/>
    </location>
</feature>
<keyword evidence="2" id="KW-0732">Signal</keyword>
<sequence>MTRSVAVLAMAGALAAQTAAAQTAACLSNSQAQSLAVAALPDALSSARRACLPHLPAASALTRSSTKISQVYQPAADRAWPVAGRAFLAAVELPLPPGSDPQIFRPLLTAAITALVEQEIKPENCNAVEEFYSALEPLPPENMGKLLIALMKLDETSKKPGEPSKNPFTLCKDSAK</sequence>
<protein>
    <submittedName>
        <fullName evidence="3">Uncharacterized protein</fullName>
    </submittedName>
</protein>
<reference evidence="3 4" key="1">
    <citation type="submission" date="2017-03" db="EMBL/GenBank/DDBJ databases">
        <title>Complete genome sequence of Blastomonas fulva degrading microcsystin LR.</title>
        <authorList>
            <person name="Lee H.-g."/>
            <person name="Jin L."/>
            <person name="oh H.-M."/>
        </authorList>
    </citation>
    <scope>NUCLEOTIDE SEQUENCE [LARGE SCALE GENOMIC DNA]</scope>
    <source>
        <strain evidence="3 4">T2</strain>
    </source>
</reference>
<organism evidence="3 4">
    <name type="scientific">Blastomonas fulva</name>
    <dbReference type="NCBI Taxonomy" id="1550728"/>
    <lineage>
        <taxon>Bacteria</taxon>
        <taxon>Pseudomonadati</taxon>
        <taxon>Pseudomonadota</taxon>
        <taxon>Alphaproteobacteria</taxon>
        <taxon>Sphingomonadales</taxon>
        <taxon>Sphingomonadaceae</taxon>
        <taxon>Blastomonas</taxon>
    </lineage>
</organism>
<evidence type="ECO:0000313" key="3">
    <source>
        <dbReference type="EMBL" id="ASR52563.1"/>
    </source>
</evidence>
<name>A0ABN5B6C5_9SPHN</name>
<proteinExistence type="predicted"/>
<evidence type="ECO:0000313" key="4">
    <source>
        <dbReference type="Proteomes" id="UP000258016"/>
    </source>
</evidence>
<evidence type="ECO:0000256" key="1">
    <source>
        <dbReference type="SAM" id="MobiDB-lite"/>
    </source>
</evidence>
<accession>A0ABN5B6C5</accession>
<keyword evidence="4" id="KW-1185">Reference proteome</keyword>
<dbReference type="Proteomes" id="UP000258016">
    <property type="component" value="Chromosome"/>
</dbReference>